<sequence>MNEMKTYQLNNGTTIPSIGFGVFMMPPEECEAAVLQAFQAGYRLIDTANAYMNERAVGRAMKKSGLPREEIYLTTKIMPIDFGYEKTKAAIDATLKRLDTPYIDLLLLHIRFGDYLGAWQAMEEAVQAGKVKSIGFSNFEAPQIEDIVTHANIMPAVDQIECHPYFQEHEIRALLKKYGIQVECYYPVGHGDQKLLAEPILKEMAKKYDKSVVQIILRWHEQEGFIPLPKSTNPDHIKANLDIFDFELTEAEMNQIRGLDTNRSYFQDYYDHTTEEEHAKQFLNIPHPDYDAQK</sequence>
<dbReference type="RefSeq" id="WP_221247969.1">
    <property type="nucleotide sequence ID" value="NZ_JACHHK010000002.1"/>
</dbReference>
<evidence type="ECO:0000256" key="3">
    <source>
        <dbReference type="ARBA" id="ARBA00023002"/>
    </source>
</evidence>
<name>A0A7W8CWL4_9FIRM</name>
<reference evidence="8 9" key="1">
    <citation type="submission" date="2020-08" db="EMBL/GenBank/DDBJ databases">
        <title>Genomic Encyclopedia of Type Strains, Phase IV (KMG-IV): sequencing the most valuable type-strain genomes for metagenomic binning, comparative biology and taxonomic classification.</title>
        <authorList>
            <person name="Goeker M."/>
        </authorList>
    </citation>
    <scope>NUCLEOTIDE SEQUENCE [LARGE SCALE GENOMIC DNA]</scope>
    <source>
        <strain evidence="8 9">DSM 25799</strain>
    </source>
</reference>
<evidence type="ECO:0000256" key="5">
    <source>
        <dbReference type="PIRSR" id="PIRSR000097-2"/>
    </source>
</evidence>
<comment type="similarity">
    <text evidence="1">Belongs to the aldo/keto reductase family.</text>
</comment>
<dbReference type="SUPFAM" id="SSF51430">
    <property type="entry name" value="NAD(P)-linked oxidoreductase"/>
    <property type="match status" value="1"/>
</dbReference>
<feature type="domain" description="NADP-dependent oxidoreductase" evidence="7">
    <location>
        <begin position="25"/>
        <end position="259"/>
    </location>
</feature>
<dbReference type="FunFam" id="3.20.20.100:FF:000015">
    <property type="entry name" value="Oxidoreductase, aldo/keto reductase family"/>
    <property type="match status" value="1"/>
</dbReference>
<dbReference type="EMBL" id="JACHHK010000002">
    <property type="protein sequence ID" value="MBB5182671.1"/>
    <property type="molecule type" value="Genomic_DNA"/>
</dbReference>
<keyword evidence="3" id="KW-0560">Oxidoreductase</keyword>
<keyword evidence="2" id="KW-0521">NADP</keyword>
<feature type="active site" description="Proton donor" evidence="4">
    <location>
        <position position="51"/>
    </location>
</feature>
<dbReference type="Proteomes" id="UP000539953">
    <property type="component" value="Unassembled WGS sequence"/>
</dbReference>
<dbReference type="GO" id="GO:0016616">
    <property type="term" value="F:oxidoreductase activity, acting on the CH-OH group of donors, NAD or NADP as acceptor"/>
    <property type="evidence" value="ECO:0007669"/>
    <property type="project" value="UniProtKB-ARBA"/>
</dbReference>
<organism evidence="8 9">
    <name type="scientific">Catenisphaera adipataccumulans</name>
    <dbReference type="NCBI Taxonomy" id="700500"/>
    <lineage>
        <taxon>Bacteria</taxon>
        <taxon>Bacillati</taxon>
        <taxon>Bacillota</taxon>
        <taxon>Erysipelotrichia</taxon>
        <taxon>Erysipelotrichales</taxon>
        <taxon>Erysipelotrichaceae</taxon>
        <taxon>Catenisphaera</taxon>
    </lineage>
</organism>
<evidence type="ECO:0000259" key="7">
    <source>
        <dbReference type="Pfam" id="PF00248"/>
    </source>
</evidence>
<dbReference type="PANTHER" id="PTHR43827">
    <property type="entry name" value="2,5-DIKETO-D-GLUCONIC ACID REDUCTASE"/>
    <property type="match status" value="1"/>
</dbReference>
<proteinExistence type="inferred from homology"/>
<evidence type="ECO:0000256" key="2">
    <source>
        <dbReference type="ARBA" id="ARBA00022857"/>
    </source>
</evidence>
<dbReference type="AlphaFoldDB" id="A0A7W8CWL4"/>
<evidence type="ECO:0000256" key="6">
    <source>
        <dbReference type="PIRSR" id="PIRSR000097-3"/>
    </source>
</evidence>
<evidence type="ECO:0000256" key="1">
    <source>
        <dbReference type="ARBA" id="ARBA00007905"/>
    </source>
</evidence>
<dbReference type="PRINTS" id="PR00069">
    <property type="entry name" value="ALDKETRDTASE"/>
</dbReference>
<dbReference type="InterPro" id="IPR036812">
    <property type="entry name" value="NAD(P)_OxRdtase_dom_sf"/>
</dbReference>
<dbReference type="CDD" id="cd19133">
    <property type="entry name" value="AKR_AKR5F1"/>
    <property type="match status" value="1"/>
</dbReference>
<comment type="caution">
    <text evidence="8">The sequence shown here is derived from an EMBL/GenBank/DDBJ whole genome shotgun (WGS) entry which is preliminary data.</text>
</comment>
<dbReference type="PANTHER" id="PTHR43827:SF3">
    <property type="entry name" value="NADP-DEPENDENT OXIDOREDUCTASE DOMAIN-CONTAINING PROTEIN"/>
    <property type="match status" value="1"/>
</dbReference>
<accession>A0A7W8CWL4</accession>
<feature type="site" description="Lowers pKa of active site Tyr" evidence="6">
    <location>
        <position position="76"/>
    </location>
</feature>
<keyword evidence="9" id="KW-1185">Reference proteome</keyword>
<dbReference type="Pfam" id="PF00248">
    <property type="entry name" value="Aldo_ket_red"/>
    <property type="match status" value="1"/>
</dbReference>
<dbReference type="PIRSF" id="PIRSF000097">
    <property type="entry name" value="AKR"/>
    <property type="match status" value="1"/>
</dbReference>
<evidence type="ECO:0000256" key="4">
    <source>
        <dbReference type="PIRSR" id="PIRSR000097-1"/>
    </source>
</evidence>
<evidence type="ECO:0000313" key="9">
    <source>
        <dbReference type="Proteomes" id="UP000539953"/>
    </source>
</evidence>
<evidence type="ECO:0000313" key="8">
    <source>
        <dbReference type="EMBL" id="MBB5182671.1"/>
    </source>
</evidence>
<dbReference type="Gene3D" id="3.20.20.100">
    <property type="entry name" value="NADP-dependent oxidoreductase domain"/>
    <property type="match status" value="1"/>
</dbReference>
<protein>
    <submittedName>
        <fullName evidence="8">Diketogulonate reductase-like aldo/keto reductase</fullName>
    </submittedName>
</protein>
<feature type="binding site" evidence="5">
    <location>
        <position position="109"/>
    </location>
    <ligand>
        <name>substrate</name>
    </ligand>
</feature>
<dbReference type="PROSITE" id="PS00798">
    <property type="entry name" value="ALDOKETO_REDUCTASE_1"/>
    <property type="match status" value="1"/>
</dbReference>
<dbReference type="InterPro" id="IPR018170">
    <property type="entry name" value="Aldo/ket_reductase_CS"/>
</dbReference>
<dbReference type="InterPro" id="IPR023210">
    <property type="entry name" value="NADP_OxRdtase_dom"/>
</dbReference>
<gene>
    <name evidence="8" type="ORF">HNQ47_000690</name>
</gene>
<dbReference type="InterPro" id="IPR020471">
    <property type="entry name" value="AKR"/>
</dbReference>